<dbReference type="GO" id="GO:0006564">
    <property type="term" value="P:L-serine biosynthetic process"/>
    <property type="evidence" value="ECO:0007669"/>
    <property type="project" value="InterPro"/>
</dbReference>
<comment type="cofactor">
    <cofactor evidence="1">
        <name>pyridoxal 5'-phosphate</name>
        <dbReference type="ChEBI" id="CHEBI:597326"/>
    </cofactor>
</comment>
<dbReference type="InterPro" id="IPR015421">
    <property type="entry name" value="PyrdxlP-dep_Trfase_major"/>
</dbReference>
<keyword evidence="6" id="KW-0032">Aminotransferase</keyword>
<keyword evidence="3" id="KW-0664">Pyridoxine biosynthesis</keyword>
<dbReference type="InterPro" id="IPR015424">
    <property type="entry name" value="PyrdxlP-dep_Trfase"/>
</dbReference>
<dbReference type="GO" id="GO:0004760">
    <property type="term" value="F:L-serine-pyruvate transaminase activity"/>
    <property type="evidence" value="ECO:0007669"/>
    <property type="project" value="TreeGrafter"/>
</dbReference>
<dbReference type="InterPro" id="IPR000192">
    <property type="entry name" value="Aminotrans_V_dom"/>
</dbReference>
<keyword evidence="2" id="KW-0663">Pyridoxal phosphate</keyword>
<evidence type="ECO:0000313" key="7">
    <source>
        <dbReference type="Proteomes" id="UP000595221"/>
    </source>
</evidence>
<dbReference type="Proteomes" id="UP000595221">
    <property type="component" value="Chromosome"/>
</dbReference>
<evidence type="ECO:0000259" key="5">
    <source>
        <dbReference type="Pfam" id="PF00266"/>
    </source>
</evidence>
<dbReference type="GO" id="GO:0004648">
    <property type="term" value="F:O-phospho-L-serine:2-oxoglutarate aminotransferase activity"/>
    <property type="evidence" value="ECO:0007669"/>
    <property type="project" value="UniProtKB-EC"/>
</dbReference>
<protein>
    <submittedName>
        <fullName evidence="6">Phosphoserine transaminase</fullName>
        <ecNumber evidence="6">2.6.1.52</ecNumber>
    </submittedName>
</protein>
<proteinExistence type="predicted"/>
<dbReference type="SUPFAM" id="SSF53383">
    <property type="entry name" value="PLP-dependent transferases"/>
    <property type="match status" value="1"/>
</dbReference>
<dbReference type="GO" id="GO:0008453">
    <property type="term" value="F:alanine-glyoxylate transaminase activity"/>
    <property type="evidence" value="ECO:0007669"/>
    <property type="project" value="TreeGrafter"/>
</dbReference>
<dbReference type="InterPro" id="IPR015422">
    <property type="entry name" value="PyrdxlP-dep_Trfase_small"/>
</dbReference>
<accession>A0A7T4MVM3</accession>
<dbReference type="Pfam" id="PF00266">
    <property type="entry name" value="Aminotran_5"/>
    <property type="match status" value="1"/>
</dbReference>
<feature type="region of interest" description="Disordered" evidence="4">
    <location>
        <begin position="1"/>
        <end position="89"/>
    </location>
</feature>
<dbReference type="GO" id="GO:0008615">
    <property type="term" value="P:pyridoxine biosynthetic process"/>
    <property type="evidence" value="ECO:0007669"/>
    <property type="project" value="UniProtKB-KW"/>
</dbReference>
<evidence type="ECO:0000313" key="6">
    <source>
        <dbReference type="EMBL" id="QQC60449.1"/>
    </source>
</evidence>
<organism evidence="6 7">
    <name type="scientific">Rothia kristinae</name>
    <dbReference type="NCBI Taxonomy" id="37923"/>
    <lineage>
        <taxon>Bacteria</taxon>
        <taxon>Bacillati</taxon>
        <taxon>Actinomycetota</taxon>
        <taxon>Actinomycetes</taxon>
        <taxon>Micrococcales</taxon>
        <taxon>Micrococcaceae</taxon>
        <taxon>Rothia</taxon>
    </lineage>
</organism>
<dbReference type="Gene3D" id="3.40.640.10">
    <property type="entry name" value="Type I PLP-dependent aspartate aminotransferase-like (Major domain)"/>
    <property type="match status" value="1"/>
</dbReference>
<dbReference type="Gene3D" id="3.90.1150.10">
    <property type="entry name" value="Aspartate Aminotransferase, domain 1"/>
    <property type="match status" value="1"/>
</dbReference>
<dbReference type="GO" id="GO:0019265">
    <property type="term" value="P:glycine biosynthetic process, by transamination of glyoxylate"/>
    <property type="evidence" value="ECO:0007669"/>
    <property type="project" value="TreeGrafter"/>
</dbReference>
<sequence length="436" mass="46593">MDGVCDAVHPRRSPLPARPASGHLSPREDTPAGHGPQWGGSPSPLPAPRPASGRVPRAKRAIVTAEPTLPPEILPRDGRFGAGPSKVRPEQVRAVERAGTTLLGTSHRQAPVRRLVGQIREGLTQLFDLPEGHEVVLGNGGATAFWDAATLQLVRERAAHLSFGEFGAKFAHATDAAPHLGASEIITAQPGTRPDPRPVEGADVYAWPQNETSTGVAAPTRRPDFLTPDQLLLIDATSAAGGMAAEVASTDAYYFSPQKNFASDGGLWVAALSPAALERIERISASGRWTPASLDLSTTVANSRKNQTYNTPAIATLVMLAEQISWINDQGGLDWAAARTRESSDLVYAWAEASEVARPFVAREQDRSTVITTVDFDDAVDAARIAGILRAHGVVDVEPYRKLGRNQLRIATFTAIEPADVQALLACIDRILEQIL</sequence>
<dbReference type="NCBIfam" id="TIGR01366">
    <property type="entry name" value="serC_3"/>
    <property type="match status" value="1"/>
</dbReference>
<gene>
    <name evidence="6" type="ORF">I6H58_04100</name>
</gene>
<dbReference type="EMBL" id="CP066078">
    <property type="protein sequence ID" value="QQC60449.1"/>
    <property type="molecule type" value="Genomic_DNA"/>
</dbReference>
<evidence type="ECO:0000256" key="1">
    <source>
        <dbReference type="ARBA" id="ARBA00001933"/>
    </source>
</evidence>
<feature type="domain" description="Aminotransferase class V" evidence="5">
    <location>
        <begin position="103"/>
        <end position="394"/>
    </location>
</feature>
<dbReference type="PANTHER" id="PTHR21152:SF40">
    <property type="entry name" value="ALANINE--GLYOXYLATE AMINOTRANSFERASE"/>
    <property type="match status" value="1"/>
</dbReference>
<reference evidence="6 7" key="1">
    <citation type="submission" date="2020-12" db="EMBL/GenBank/DDBJ databases">
        <title>FDA dAtabase for Regulatory Grade micrObial Sequences (FDA-ARGOS): Supporting development and validation of Infectious Disease Dx tests.</title>
        <authorList>
            <person name="Sproer C."/>
            <person name="Gronow S."/>
            <person name="Severitt S."/>
            <person name="Schroder I."/>
            <person name="Tallon L."/>
            <person name="Sadzewicz L."/>
            <person name="Zhao X."/>
            <person name="Boylan J."/>
            <person name="Ott S."/>
            <person name="Bowen H."/>
            <person name="Vavikolanu K."/>
            <person name="Mehta A."/>
            <person name="Aluvathingal J."/>
            <person name="Nadendla S."/>
            <person name="Lowell S."/>
            <person name="Myers T."/>
            <person name="Yan Y."/>
            <person name="Sichtig H."/>
        </authorList>
    </citation>
    <scope>NUCLEOTIDE SEQUENCE [LARGE SCALE GENOMIC DNA]</scope>
    <source>
        <strain evidence="6 7">FDAARGOS_1001</strain>
    </source>
</reference>
<evidence type="ECO:0000256" key="2">
    <source>
        <dbReference type="ARBA" id="ARBA00022898"/>
    </source>
</evidence>
<evidence type="ECO:0000256" key="3">
    <source>
        <dbReference type="ARBA" id="ARBA00023096"/>
    </source>
</evidence>
<keyword evidence="6" id="KW-0808">Transferase</keyword>
<name>A0A7T4MVM3_9MICC</name>
<dbReference type="PANTHER" id="PTHR21152">
    <property type="entry name" value="AMINOTRANSFERASE CLASS V"/>
    <property type="match status" value="1"/>
</dbReference>
<dbReference type="InterPro" id="IPR006272">
    <property type="entry name" value="Pser_aminoTfrase_mycobac"/>
</dbReference>
<dbReference type="AlphaFoldDB" id="A0A7T4MVM3"/>
<evidence type="ECO:0000256" key="4">
    <source>
        <dbReference type="SAM" id="MobiDB-lite"/>
    </source>
</evidence>
<dbReference type="EC" id="2.6.1.52" evidence="6"/>